<comment type="caution">
    <text evidence="1">The sequence shown here is derived from an EMBL/GenBank/DDBJ whole genome shotgun (WGS) entry which is preliminary data.</text>
</comment>
<protein>
    <submittedName>
        <fullName evidence="1">Globin</fullName>
    </submittedName>
</protein>
<gene>
    <name evidence="1" type="ORF">HBF26_03085</name>
</gene>
<organism evidence="1 2">
    <name type="scientific">Luteibacter jiangsuensis</name>
    <dbReference type="NCBI Taxonomy" id="637577"/>
    <lineage>
        <taxon>Bacteria</taxon>
        <taxon>Pseudomonadati</taxon>
        <taxon>Pseudomonadota</taxon>
        <taxon>Gammaproteobacteria</taxon>
        <taxon>Lysobacterales</taxon>
        <taxon>Rhodanobacteraceae</taxon>
        <taxon>Luteibacter</taxon>
    </lineage>
</organism>
<dbReference type="InterPro" id="IPR044399">
    <property type="entry name" value="Mb-like_M"/>
</dbReference>
<dbReference type="SUPFAM" id="SSF46458">
    <property type="entry name" value="Globin-like"/>
    <property type="match status" value="1"/>
</dbReference>
<dbReference type="EMBL" id="JAAQQR010000001">
    <property type="protein sequence ID" value="NID03855.1"/>
    <property type="molecule type" value="Genomic_DNA"/>
</dbReference>
<dbReference type="CDD" id="cd01040">
    <property type="entry name" value="Mb-like"/>
    <property type="match status" value="1"/>
</dbReference>
<dbReference type="InterPro" id="IPR012292">
    <property type="entry name" value="Globin/Proto"/>
</dbReference>
<proteinExistence type="predicted"/>
<reference evidence="1 2" key="1">
    <citation type="journal article" date="2011" name="Curr. Microbiol.">
        <title>Luteibacter jiangsuensis sp. nov.: a methamidophos-degrading bacterium isolated from a methamidophos-manufacturing factory.</title>
        <authorList>
            <person name="Wang L."/>
            <person name="Wang G.L."/>
            <person name="Li S.P."/>
            <person name="Jiang J.D."/>
        </authorList>
    </citation>
    <scope>NUCLEOTIDE SEQUENCE [LARGE SCALE GENOMIC DNA]</scope>
    <source>
        <strain evidence="1 2">CGMCC 1.10133</strain>
    </source>
</reference>
<keyword evidence="2" id="KW-1185">Reference proteome</keyword>
<evidence type="ECO:0000313" key="1">
    <source>
        <dbReference type="EMBL" id="NID03855.1"/>
    </source>
</evidence>
<dbReference type="InterPro" id="IPR009050">
    <property type="entry name" value="Globin-like_sf"/>
</dbReference>
<accession>A0ABX0Q058</accession>
<name>A0ABX0Q058_9GAMM</name>
<dbReference type="Proteomes" id="UP001429601">
    <property type="component" value="Unassembled WGS sequence"/>
</dbReference>
<dbReference type="Gene3D" id="1.10.490.10">
    <property type="entry name" value="Globins"/>
    <property type="match status" value="1"/>
</dbReference>
<sequence length="134" mass="15510">MSTGYNDLHTSYGRCLRSRGFIERVYEILLARDPRIPPLFEKTDFQKQHMALRRGISLAISWAAGDGMAQRPVEEMIRVHARMGRAPVLPVLHDHWLESLLQAVRERDDQLTPELEARWREAMSKVTHAFAIAF</sequence>
<evidence type="ECO:0000313" key="2">
    <source>
        <dbReference type="Proteomes" id="UP001429601"/>
    </source>
</evidence>
<dbReference type="RefSeq" id="WP_167122915.1">
    <property type="nucleotide sequence ID" value="NZ_JAAQQR010000001.1"/>
</dbReference>